<protein>
    <submittedName>
        <fullName evidence="3">Uncharacterized protein</fullName>
    </submittedName>
</protein>
<accession>A0A6C0M1E2</accession>
<dbReference type="Gene3D" id="3.40.50.300">
    <property type="entry name" value="P-loop containing nucleotide triphosphate hydrolases"/>
    <property type="match status" value="1"/>
</dbReference>
<dbReference type="InterPro" id="IPR027417">
    <property type="entry name" value="P-loop_NTPase"/>
</dbReference>
<dbReference type="PRINTS" id="PR00449">
    <property type="entry name" value="RASTRNSFRMNG"/>
</dbReference>
<dbReference type="GO" id="GO:0005737">
    <property type="term" value="C:cytoplasm"/>
    <property type="evidence" value="ECO:0007669"/>
    <property type="project" value="TreeGrafter"/>
</dbReference>
<organism evidence="3">
    <name type="scientific">viral metagenome</name>
    <dbReference type="NCBI Taxonomy" id="1070528"/>
    <lineage>
        <taxon>unclassified sequences</taxon>
        <taxon>metagenomes</taxon>
        <taxon>organismal metagenomes</taxon>
    </lineage>
</organism>
<keyword evidence="1" id="KW-0547">Nucleotide-binding</keyword>
<dbReference type="EMBL" id="MN740610">
    <property type="protein sequence ID" value="QHU35644.1"/>
    <property type="molecule type" value="Genomic_DNA"/>
</dbReference>
<dbReference type="GO" id="GO:0003924">
    <property type="term" value="F:GTPase activity"/>
    <property type="evidence" value="ECO:0007669"/>
    <property type="project" value="InterPro"/>
</dbReference>
<dbReference type="GO" id="GO:0005525">
    <property type="term" value="F:GTP binding"/>
    <property type="evidence" value="ECO:0007669"/>
    <property type="project" value="UniProtKB-KW"/>
</dbReference>
<dbReference type="SMART" id="SM00175">
    <property type="entry name" value="RAB"/>
    <property type="match status" value="1"/>
</dbReference>
<name>A0A6C0M1E2_9ZZZZ</name>
<evidence type="ECO:0000256" key="2">
    <source>
        <dbReference type="ARBA" id="ARBA00023134"/>
    </source>
</evidence>
<reference evidence="3" key="1">
    <citation type="journal article" date="2020" name="Nature">
        <title>Giant virus diversity and host interactions through global metagenomics.</title>
        <authorList>
            <person name="Schulz F."/>
            <person name="Roux S."/>
            <person name="Paez-Espino D."/>
            <person name="Jungbluth S."/>
            <person name="Walsh D.A."/>
            <person name="Denef V.J."/>
            <person name="McMahon K.D."/>
            <person name="Konstantinidis K.T."/>
            <person name="Eloe-Fadrosh E.A."/>
            <person name="Kyrpides N.C."/>
            <person name="Woyke T."/>
        </authorList>
    </citation>
    <scope>NUCLEOTIDE SEQUENCE</scope>
    <source>
        <strain evidence="3">GVMAG-S-1029409-49</strain>
    </source>
</reference>
<keyword evidence="2" id="KW-0342">GTP-binding</keyword>
<evidence type="ECO:0000256" key="1">
    <source>
        <dbReference type="ARBA" id="ARBA00022741"/>
    </source>
</evidence>
<dbReference type="GO" id="GO:0006606">
    <property type="term" value="P:protein import into nucleus"/>
    <property type="evidence" value="ECO:0007669"/>
    <property type="project" value="TreeGrafter"/>
</dbReference>
<dbReference type="PANTHER" id="PTHR24071">
    <property type="entry name" value="RAN GTPASE"/>
    <property type="match status" value="1"/>
</dbReference>
<dbReference type="GO" id="GO:0000054">
    <property type="term" value="P:ribosomal subunit export from nucleus"/>
    <property type="evidence" value="ECO:0007669"/>
    <property type="project" value="TreeGrafter"/>
</dbReference>
<dbReference type="AlphaFoldDB" id="A0A6C0M1E2"/>
<dbReference type="SUPFAM" id="SSF52540">
    <property type="entry name" value="P-loop containing nucleoside triphosphate hydrolases"/>
    <property type="match status" value="1"/>
</dbReference>
<sequence>MYVCVHMCVCVCVCAYGFYYAMASRFPSYKIVLIGDTNTGKTTYANAIRGVPRQRTTPTMGANINEMVNNGVSYWLWDCAGDDRFAGLADGYYLQANGAIIFATSEQNAADWLMKLRRVCETIPFVVVDPAMDSDEGEVYSPHTDRAFKDLATMMNVRAAERAAIAAEKHAYTKRQRSTE</sequence>
<dbReference type="PANTHER" id="PTHR24071:SF0">
    <property type="entry name" value="GTP-BINDING NUCLEAR PROTEIN RAN"/>
    <property type="match status" value="1"/>
</dbReference>
<dbReference type="GO" id="GO:0005634">
    <property type="term" value="C:nucleus"/>
    <property type="evidence" value="ECO:0007669"/>
    <property type="project" value="TreeGrafter"/>
</dbReference>
<dbReference type="Pfam" id="PF08477">
    <property type="entry name" value="Roc"/>
    <property type="match status" value="1"/>
</dbReference>
<proteinExistence type="predicted"/>
<dbReference type="InterPro" id="IPR002041">
    <property type="entry name" value="Ran_GTPase"/>
</dbReference>
<evidence type="ECO:0000313" key="3">
    <source>
        <dbReference type="EMBL" id="QHU35644.1"/>
    </source>
</evidence>